<organism evidence="2 3">
    <name type="scientific">Aldrovandia affinis</name>
    <dbReference type="NCBI Taxonomy" id="143900"/>
    <lineage>
        <taxon>Eukaryota</taxon>
        <taxon>Metazoa</taxon>
        <taxon>Chordata</taxon>
        <taxon>Craniata</taxon>
        <taxon>Vertebrata</taxon>
        <taxon>Euteleostomi</taxon>
        <taxon>Actinopterygii</taxon>
        <taxon>Neopterygii</taxon>
        <taxon>Teleostei</taxon>
        <taxon>Notacanthiformes</taxon>
        <taxon>Halosauridae</taxon>
        <taxon>Aldrovandia</taxon>
    </lineage>
</organism>
<proteinExistence type="predicted"/>
<dbReference type="AlphaFoldDB" id="A0AAD7SFW2"/>
<accession>A0AAD7SFW2</accession>
<feature type="compositionally biased region" description="Low complexity" evidence="1">
    <location>
        <begin position="18"/>
        <end position="28"/>
    </location>
</feature>
<evidence type="ECO:0000313" key="3">
    <source>
        <dbReference type="Proteomes" id="UP001221898"/>
    </source>
</evidence>
<gene>
    <name evidence="2" type="ORF">AAFF_G00394550</name>
</gene>
<name>A0AAD7SFW2_9TELE</name>
<dbReference type="Proteomes" id="UP001221898">
    <property type="component" value="Unassembled WGS sequence"/>
</dbReference>
<dbReference type="EMBL" id="JAINUG010000075">
    <property type="protein sequence ID" value="KAJ8400686.1"/>
    <property type="molecule type" value="Genomic_DNA"/>
</dbReference>
<reference evidence="2" key="1">
    <citation type="journal article" date="2023" name="Science">
        <title>Genome structures resolve the early diversification of teleost fishes.</title>
        <authorList>
            <person name="Parey E."/>
            <person name="Louis A."/>
            <person name="Montfort J."/>
            <person name="Bouchez O."/>
            <person name="Roques C."/>
            <person name="Iampietro C."/>
            <person name="Lluch J."/>
            <person name="Castinel A."/>
            <person name="Donnadieu C."/>
            <person name="Desvignes T."/>
            <person name="Floi Bucao C."/>
            <person name="Jouanno E."/>
            <person name="Wen M."/>
            <person name="Mejri S."/>
            <person name="Dirks R."/>
            <person name="Jansen H."/>
            <person name="Henkel C."/>
            <person name="Chen W.J."/>
            <person name="Zahm M."/>
            <person name="Cabau C."/>
            <person name="Klopp C."/>
            <person name="Thompson A.W."/>
            <person name="Robinson-Rechavi M."/>
            <person name="Braasch I."/>
            <person name="Lecointre G."/>
            <person name="Bobe J."/>
            <person name="Postlethwait J.H."/>
            <person name="Berthelot C."/>
            <person name="Roest Crollius H."/>
            <person name="Guiguen Y."/>
        </authorList>
    </citation>
    <scope>NUCLEOTIDE SEQUENCE</scope>
    <source>
        <strain evidence="2">NC1722</strain>
    </source>
</reference>
<protein>
    <submittedName>
        <fullName evidence="2">Uncharacterized protein</fullName>
    </submittedName>
</protein>
<evidence type="ECO:0000313" key="2">
    <source>
        <dbReference type="EMBL" id="KAJ8400686.1"/>
    </source>
</evidence>
<comment type="caution">
    <text evidence="2">The sequence shown here is derived from an EMBL/GenBank/DDBJ whole genome shotgun (WGS) entry which is preliminary data.</text>
</comment>
<feature type="region of interest" description="Disordered" evidence="1">
    <location>
        <begin position="1"/>
        <end position="28"/>
    </location>
</feature>
<keyword evidence="3" id="KW-1185">Reference proteome</keyword>
<sequence length="139" mass="14948">MLTRTERASSTSWCSRGPLSVPSTVSSPLPLPHLVRPSPFIPAVTPREAGTLRAAGTDKTICLENRGERKGIIPTHSSWEALWRLLETGRRAGWKSTAGGFHSLCSPVSGKSRNGSSCYGLGVRLPSVQCADHTRSRPV</sequence>
<evidence type="ECO:0000256" key="1">
    <source>
        <dbReference type="SAM" id="MobiDB-lite"/>
    </source>
</evidence>